<dbReference type="EMBL" id="QUBQ01000003">
    <property type="protein sequence ID" value="REK74293.1"/>
    <property type="molecule type" value="Genomic_DNA"/>
</dbReference>
<reference evidence="1 2" key="1">
    <citation type="submission" date="2018-08" db="EMBL/GenBank/DDBJ databases">
        <title>Paenibacillus sp. M4BSY-1, whole genome shotgun sequence.</title>
        <authorList>
            <person name="Tuo L."/>
        </authorList>
    </citation>
    <scope>NUCLEOTIDE SEQUENCE [LARGE SCALE GENOMIC DNA]</scope>
    <source>
        <strain evidence="1 2">M4BSY-1</strain>
    </source>
</reference>
<dbReference type="AlphaFoldDB" id="A0A371PEB8"/>
<comment type="caution">
    <text evidence="1">The sequence shown here is derived from an EMBL/GenBank/DDBJ whole genome shotgun (WGS) entry which is preliminary data.</text>
</comment>
<keyword evidence="2" id="KW-1185">Reference proteome</keyword>
<name>A0A371PEB8_9BACL</name>
<proteinExistence type="predicted"/>
<accession>A0A371PEB8</accession>
<organism evidence="1 2">
    <name type="scientific">Paenibacillus paeoniae</name>
    <dbReference type="NCBI Taxonomy" id="2292705"/>
    <lineage>
        <taxon>Bacteria</taxon>
        <taxon>Bacillati</taxon>
        <taxon>Bacillota</taxon>
        <taxon>Bacilli</taxon>
        <taxon>Bacillales</taxon>
        <taxon>Paenibacillaceae</taxon>
        <taxon>Paenibacillus</taxon>
    </lineage>
</organism>
<sequence>MNPFEKIFNYQILSRLDETGAFALTSQERVWLKSMLQLEAAEHAFTPETLDKLHTLLQDEEPFHLQHIIIEKGRNKERHVYHPLLRQLRRFITGGQGFRLTMKLKHGGHKVDQTGIPYKLEYSMVKREWYLLWYGTRQHSLMSTKLRNIVEIHAWNLSAERAAAAKARLFELLEMRKRGALIEVNPLYNVELSRVLSAFSCFDKKVSYMEETDTYRIHIQHLADETEFLLSKIRFLGLRVKVIDEGYMKKRMLEASTKALMRYAASEPLP</sequence>
<protein>
    <submittedName>
        <fullName evidence="1">WYL domain-containing protein</fullName>
    </submittedName>
</protein>
<evidence type="ECO:0000313" key="2">
    <source>
        <dbReference type="Proteomes" id="UP000261905"/>
    </source>
</evidence>
<evidence type="ECO:0000313" key="1">
    <source>
        <dbReference type="EMBL" id="REK74293.1"/>
    </source>
</evidence>
<gene>
    <name evidence="1" type="ORF">DX130_17305</name>
</gene>
<dbReference type="Proteomes" id="UP000261905">
    <property type="component" value="Unassembled WGS sequence"/>
</dbReference>
<dbReference type="RefSeq" id="WP_116047524.1">
    <property type="nucleotide sequence ID" value="NZ_QUBQ01000003.1"/>
</dbReference>
<dbReference type="OrthoDB" id="2858389at2"/>